<dbReference type="Pfam" id="PF18506">
    <property type="entry name" value="RelB-like"/>
    <property type="match status" value="1"/>
</dbReference>
<dbReference type="InterPro" id="IPR049537">
    <property type="entry name" value="RelB-like"/>
</dbReference>
<sequence length="69" mass="8101">MLEITKNYVMDENQQPIAVQISIAEFEKIEEILENYGLAQLMESEDNERLSKEEALTYYQSLKKKNVES</sequence>
<dbReference type="Gene3D" id="6.10.250.2100">
    <property type="match status" value="1"/>
</dbReference>
<name>A0A8J6XND2_9CYAN</name>
<proteinExistence type="predicted"/>
<dbReference type="RefSeq" id="WP_190830943.1">
    <property type="nucleotide sequence ID" value="NZ_CAWPPI010000067.1"/>
</dbReference>
<protein>
    <submittedName>
        <fullName evidence="1">Uncharacterized protein</fullName>
    </submittedName>
</protein>
<accession>A0A8J6XND2</accession>
<reference evidence="1" key="1">
    <citation type="submission" date="2020-09" db="EMBL/GenBank/DDBJ databases">
        <title>Iningainema tapete sp. nov. (Scytonemataceae, Cyanobacteria) from greenhouses in central Florida (USA) produces two types of nodularin with biosynthetic potential for microcystin-LR and anabaenopeptins.</title>
        <authorList>
            <person name="Berthold D.E."/>
            <person name="Lefler F.W."/>
            <person name="Huang I.-S."/>
            <person name="Abdulla H."/>
            <person name="Zimba P.V."/>
            <person name="Laughinghouse H.D. IV."/>
        </authorList>
    </citation>
    <scope>NUCLEOTIDE SEQUENCE</scope>
    <source>
        <strain evidence="1">BLCCT55</strain>
    </source>
</reference>
<evidence type="ECO:0000313" key="1">
    <source>
        <dbReference type="EMBL" id="MBD2774216.1"/>
    </source>
</evidence>
<dbReference type="AlphaFoldDB" id="A0A8J6XND2"/>
<evidence type="ECO:0000313" key="2">
    <source>
        <dbReference type="Proteomes" id="UP000629098"/>
    </source>
</evidence>
<gene>
    <name evidence="1" type="ORF">ICL16_19595</name>
</gene>
<dbReference type="EMBL" id="JACXAE010000067">
    <property type="protein sequence ID" value="MBD2774216.1"/>
    <property type="molecule type" value="Genomic_DNA"/>
</dbReference>
<dbReference type="Proteomes" id="UP000629098">
    <property type="component" value="Unassembled WGS sequence"/>
</dbReference>
<comment type="caution">
    <text evidence="1">The sequence shown here is derived from an EMBL/GenBank/DDBJ whole genome shotgun (WGS) entry which is preliminary data.</text>
</comment>
<keyword evidence="2" id="KW-1185">Reference proteome</keyword>
<organism evidence="1 2">
    <name type="scientific">Iningainema tapete BLCC-T55</name>
    <dbReference type="NCBI Taxonomy" id="2748662"/>
    <lineage>
        <taxon>Bacteria</taxon>
        <taxon>Bacillati</taxon>
        <taxon>Cyanobacteriota</taxon>
        <taxon>Cyanophyceae</taxon>
        <taxon>Nostocales</taxon>
        <taxon>Scytonemataceae</taxon>
        <taxon>Iningainema tapete</taxon>
    </lineage>
</organism>